<keyword evidence="1" id="KW-0732">Signal</keyword>
<protein>
    <submittedName>
        <fullName evidence="2">Putative 8.9 kDa family member</fullName>
    </submittedName>
</protein>
<reference evidence="2" key="2">
    <citation type="journal article" date="2015" name="J. Proteomics">
        <title>Sexual differences in the sialomes of the zebra tick, Rhipicephalus pulchellus.</title>
        <authorList>
            <person name="Tan A.W."/>
            <person name="Francischetti I.M."/>
            <person name="Slovak M."/>
            <person name="Kini R.M."/>
            <person name="Ribeiro J.M."/>
        </authorList>
    </citation>
    <scope>NUCLEOTIDE SEQUENCE</scope>
    <source>
        <tissue evidence="2">Salivary gland</tissue>
    </source>
</reference>
<feature type="chain" id="PRO_5003981882" evidence="1">
    <location>
        <begin position="24"/>
        <end position="92"/>
    </location>
</feature>
<name>L7MCD2_RHIPC</name>
<feature type="signal peptide" evidence="1">
    <location>
        <begin position="1"/>
        <end position="23"/>
    </location>
</feature>
<sequence>MKLSLLITVFLINVLLFPDGHEGTAILKHEWNKCTYRNQDIYSGGKLFPEDCVYVACRIGQPYAAVYGCKSDYKDNYIDGELKKCCEGSNRK</sequence>
<evidence type="ECO:0000313" key="2">
    <source>
        <dbReference type="EMBL" id="JAA60883.1"/>
    </source>
</evidence>
<reference evidence="2" key="1">
    <citation type="submission" date="2012-11" db="EMBL/GenBank/DDBJ databases">
        <authorList>
            <person name="Lucero-Rivera Y.E."/>
            <person name="Tovar-Ramirez D."/>
        </authorList>
    </citation>
    <scope>NUCLEOTIDE SEQUENCE</scope>
    <source>
        <tissue evidence="2">Salivary gland</tissue>
    </source>
</reference>
<proteinExistence type="evidence at transcript level"/>
<dbReference type="AlphaFoldDB" id="L7MCD2"/>
<evidence type="ECO:0000256" key="1">
    <source>
        <dbReference type="SAM" id="SignalP"/>
    </source>
</evidence>
<dbReference type="EMBL" id="GACK01004151">
    <property type="protein sequence ID" value="JAA60883.1"/>
    <property type="molecule type" value="mRNA"/>
</dbReference>
<organism evidence="2">
    <name type="scientific">Rhipicephalus pulchellus</name>
    <name type="common">Yellow backed tick</name>
    <name type="synonym">Dermacentor pulchellus</name>
    <dbReference type="NCBI Taxonomy" id="72859"/>
    <lineage>
        <taxon>Eukaryota</taxon>
        <taxon>Metazoa</taxon>
        <taxon>Ecdysozoa</taxon>
        <taxon>Arthropoda</taxon>
        <taxon>Chelicerata</taxon>
        <taxon>Arachnida</taxon>
        <taxon>Acari</taxon>
        <taxon>Parasitiformes</taxon>
        <taxon>Ixodida</taxon>
        <taxon>Ixodoidea</taxon>
        <taxon>Ixodidae</taxon>
        <taxon>Rhipicephalinae</taxon>
        <taxon>Rhipicephalus</taxon>
        <taxon>Rhipicephalus</taxon>
    </lineage>
</organism>
<accession>L7MCD2</accession>